<evidence type="ECO:0000256" key="2">
    <source>
        <dbReference type="ARBA" id="ARBA00022801"/>
    </source>
</evidence>
<dbReference type="GO" id="GO:0005524">
    <property type="term" value="F:ATP binding"/>
    <property type="evidence" value="ECO:0007669"/>
    <property type="project" value="UniProtKB-UniRule"/>
</dbReference>
<dbReference type="Pfam" id="PF00580">
    <property type="entry name" value="UvrD-helicase"/>
    <property type="match status" value="1"/>
</dbReference>
<dbReference type="GO" id="GO:0005829">
    <property type="term" value="C:cytosol"/>
    <property type="evidence" value="ECO:0007669"/>
    <property type="project" value="TreeGrafter"/>
</dbReference>
<dbReference type="GO" id="GO:0043138">
    <property type="term" value="F:3'-5' DNA helicase activity"/>
    <property type="evidence" value="ECO:0007669"/>
    <property type="project" value="UniProtKB-EC"/>
</dbReference>
<dbReference type="EMBL" id="CP120682">
    <property type="protein sequence ID" value="WKN36124.1"/>
    <property type="molecule type" value="Genomic_DNA"/>
</dbReference>
<evidence type="ECO:0000256" key="9">
    <source>
        <dbReference type="PROSITE-ProRule" id="PRU00560"/>
    </source>
</evidence>
<dbReference type="PROSITE" id="PS51217">
    <property type="entry name" value="UVRD_HELICASE_CTER"/>
    <property type="match status" value="1"/>
</dbReference>
<evidence type="ECO:0000256" key="6">
    <source>
        <dbReference type="ARBA" id="ARBA00034617"/>
    </source>
</evidence>
<evidence type="ECO:0000256" key="3">
    <source>
        <dbReference type="ARBA" id="ARBA00022806"/>
    </source>
</evidence>
<evidence type="ECO:0000256" key="5">
    <source>
        <dbReference type="ARBA" id="ARBA00023235"/>
    </source>
</evidence>
<evidence type="ECO:0000313" key="12">
    <source>
        <dbReference type="EMBL" id="WKN36124.1"/>
    </source>
</evidence>
<dbReference type="Pfam" id="PF13361">
    <property type="entry name" value="UvrD_C"/>
    <property type="match status" value="1"/>
</dbReference>
<name>A0AA49GLU1_9BACT</name>
<feature type="binding site" evidence="9">
    <location>
        <begin position="10"/>
        <end position="17"/>
    </location>
    <ligand>
        <name>ATP</name>
        <dbReference type="ChEBI" id="CHEBI:30616"/>
    </ligand>
</feature>
<dbReference type="InterPro" id="IPR014017">
    <property type="entry name" value="DNA_helicase_UvrD-like_C"/>
</dbReference>
<dbReference type="SUPFAM" id="SSF52540">
    <property type="entry name" value="P-loop containing nucleoside triphosphate hydrolases"/>
    <property type="match status" value="1"/>
</dbReference>
<keyword evidence="2 9" id="KW-0378">Hydrolase</keyword>
<feature type="domain" description="UvrD-like helicase C-terminal" evidence="11">
    <location>
        <begin position="499"/>
        <end position="778"/>
    </location>
</feature>
<dbReference type="GO" id="GO:0016787">
    <property type="term" value="F:hydrolase activity"/>
    <property type="evidence" value="ECO:0007669"/>
    <property type="project" value="UniProtKB-UniRule"/>
</dbReference>
<evidence type="ECO:0000256" key="7">
    <source>
        <dbReference type="ARBA" id="ARBA00034808"/>
    </source>
</evidence>
<keyword evidence="4 9" id="KW-0067">ATP-binding</keyword>
<sequence>MQKPFVIYRSSAGSGKTYTLALEYLKLALQQPVAYRSILAVTFTNKATQEMKGRILQYLYQVAKADESPLRRALSEELGKAELEISLQAETVLQHLLHGYSYFSVMTIDAFFQKVVRGFAREMGLQAGFQIELDLNKVLDAVIDQLLLEISEPQHRKLRQWLTRYAEEKVEEGNSWDFRKDLKQLAFELFKENYREKQSAMAAQSVTTQSAAALLEKLRELQQAFEKHMAEIGQAALAHMEQAGVSVADFSYGKNGVVGYFLKLVDGGPFVPGTRILQGLEDTEGWVSKKNPQREQLIAIAGQLHGHLTQALDAYQEYGPLYHSVIQLQRFLYAYGILHDLESRIDHYKKVNDLMLISDAPVFLQEIIGKDDTPFIYEKIGSYFQHFLIDEFQDTSGLQWLNFRPLVENSLDAGHQNLVVGDVKQSIYRWRGGDWQLLLETIQEDVQDWRTQVKKLDHNFRSKRNIIEFNNTLFKTLPALLHQKIIEDIEEVADETLREQLLRQATIIERAYEDAPQKLPETYDHHADWQGHIRIELLNEEYCTDEEGEATDWRNYVRLKLPGLVESLQAEGCEAKDIAFLVRDKRDGRAVVDTFMQYKNEGKTKPEYDYEVVSSESLFLNASLCVNLLVDLMQFLDNPDDVLVRGSIIYKYHKLTQDSLTPDQMHRFFSGGVGDEEENLALFYQQLPADFQTFQAYLNKLPIYELAENLIQMFNLGSYHEKAYIQAFQDAVLQYAKTEQGDLHTFLGWWADQGSESSVQLSEEVNAMRVMTIHKAKGLQFKVVIVPFCDWGLDHHPFKTNILWANPQDSALQNAGLLPMKYSSQLTHTLFSQEYYEEKIRIHIDHLNLLYVAFTRAEEELYAFARPKSTRQGSYPLTGIANLLRTVLPDLEVENAGALAGWDEMAQVYEVGAAHTDSEKPGEDADVLTLPAYPSVRWRDRLSIRPLSRGIFQAKLNNLTVSQAALMQLLLIQLRSVDDLKPRVEKISFERGLTARERTVLEEQANRFFNQPEVSEWYQSGRTIYIQRPLFLEKGKRYFSLDRVLVKENSATLINFCLLHDREEKKRGLEISLSHLRKNYDHLEAFLVDVTDFSIVKI</sequence>
<feature type="domain" description="UvrD-like helicase ATP-binding" evidence="10">
    <location>
        <begin position="1"/>
        <end position="463"/>
    </location>
</feature>
<protein>
    <recommendedName>
        <fullName evidence="7">DNA 3'-5' helicase</fullName>
        <ecNumber evidence="7">5.6.2.4</ecNumber>
    </recommendedName>
</protein>
<evidence type="ECO:0000256" key="1">
    <source>
        <dbReference type="ARBA" id="ARBA00022741"/>
    </source>
</evidence>
<dbReference type="InterPro" id="IPR000212">
    <property type="entry name" value="DNA_helicase_UvrD/REP"/>
</dbReference>
<dbReference type="Gene3D" id="3.40.50.300">
    <property type="entry name" value="P-loop containing nucleotide triphosphate hydrolases"/>
    <property type="match status" value="3"/>
</dbReference>
<dbReference type="PROSITE" id="PS51198">
    <property type="entry name" value="UVRD_HELICASE_ATP_BIND"/>
    <property type="match status" value="1"/>
</dbReference>
<dbReference type="InterPro" id="IPR014016">
    <property type="entry name" value="UvrD-like_ATP-bd"/>
</dbReference>
<reference evidence="12" key="1">
    <citation type="journal article" date="2023" name="Comput. Struct. Biotechnol. J.">
        <title>Discovery of a novel marine Bacteroidetes with a rich repertoire of carbohydrate-active enzymes.</title>
        <authorList>
            <person name="Chen B."/>
            <person name="Liu G."/>
            <person name="Chen Q."/>
            <person name="Wang H."/>
            <person name="Liu L."/>
            <person name="Tang K."/>
        </authorList>
    </citation>
    <scope>NUCLEOTIDE SEQUENCE</scope>
    <source>
        <strain evidence="12">TK19036</strain>
    </source>
</reference>
<evidence type="ECO:0000256" key="4">
    <source>
        <dbReference type="ARBA" id="ARBA00022840"/>
    </source>
</evidence>
<dbReference type="GO" id="GO:0003677">
    <property type="term" value="F:DNA binding"/>
    <property type="evidence" value="ECO:0007669"/>
    <property type="project" value="InterPro"/>
</dbReference>
<dbReference type="PANTHER" id="PTHR11070">
    <property type="entry name" value="UVRD / RECB / PCRA DNA HELICASE FAMILY MEMBER"/>
    <property type="match status" value="1"/>
</dbReference>
<reference evidence="12" key="2">
    <citation type="journal article" date="2024" name="Antonie Van Leeuwenhoek">
        <title>Roseihalotalea indica gen. nov., sp. nov., a halophilic Bacteroidetes from mesopelagic Southwest Indian Ocean with higher carbohydrate metabolic potential.</title>
        <authorList>
            <person name="Chen B."/>
            <person name="Zhang M."/>
            <person name="Lin D."/>
            <person name="Ye J."/>
            <person name="Tang K."/>
        </authorList>
    </citation>
    <scope>NUCLEOTIDE SEQUENCE</scope>
    <source>
        <strain evidence="12">TK19036</strain>
    </source>
</reference>
<dbReference type="AlphaFoldDB" id="A0AA49GLU1"/>
<dbReference type="InterPro" id="IPR027417">
    <property type="entry name" value="P-loop_NTPase"/>
</dbReference>
<evidence type="ECO:0000256" key="8">
    <source>
        <dbReference type="ARBA" id="ARBA00048988"/>
    </source>
</evidence>
<evidence type="ECO:0000259" key="11">
    <source>
        <dbReference type="PROSITE" id="PS51217"/>
    </source>
</evidence>
<dbReference type="EC" id="5.6.2.4" evidence="7"/>
<keyword evidence="5" id="KW-0413">Isomerase</keyword>
<keyword evidence="1 9" id="KW-0547">Nucleotide-binding</keyword>
<organism evidence="12">
    <name type="scientific">Roseihalotalea indica</name>
    <dbReference type="NCBI Taxonomy" id="2867963"/>
    <lineage>
        <taxon>Bacteria</taxon>
        <taxon>Pseudomonadati</taxon>
        <taxon>Bacteroidota</taxon>
        <taxon>Cytophagia</taxon>
        <taxon>Cytophagales</taxon>
        <taxon>Catalimonadaceae</taxon>
        <taxon>Roseihalotalea</taxon>
    </lineage>
</organism>
<keyword evidence="3 9" id="KW-0347">Helicase</keyword>
<comment type="catalytic activity">
    <reaction evidence="6">
        <text>Couples ATP hydrolysis with the unwinding of duplex DNA by translocating in the 3'-5' direction.</text>
        <dbReference type="EC" id="5.6.2.4"/>
    </reaction>
</comment>
<dbReference type="GO" id="GO:0000725">
    <property type="term" value="P:recombinational repair"/>
    <property type="evidence" value="ECO:0007669"/>
    <property type="project" value="TreeGrafter"/>
</dbReference>
<dbReference type="PANTHER" id="PTHR11070:SF67">
    <property type="entry name" value="DNA 3'-5' HELICASE"/>
    <property type="match status" value="1"/>
</dbReference>
<proteinExistence type="predicted"/>
<accession>A0AA49GLU1</accession>
<comment type="catalytic activity">
    <reaction evidence="8">
        <text>ATP + H2O = ADP + phosphate + H(+)</text>
        <dbReference type="Rhea" id="RHEA:13065"/>
        <dbReference type="ChEBI" id="CHEBI:15377"/>
        <dbReference type="ChEBI" id="CHEBI:15378"/>
        <dbReference type="ChEBI" id="CHEBI:30616"/>
        <dbReference type="ChEBI" id="CHEBI:43474"/>
        <dbReference type="ChEBI" id="CHEBI:456216"/>
        <dbReference type="EC" id="5.6.2.4"/>
    </reaction>
</comment>
<dbReference type="Gene3D" id="1.10.3170.10">
    <property type="entry name" value="Recbcd, chain B, domain 2"/>
    <property type="match status" value="1"/>
</dbReference>
<gene>
    <name evidence="12" type="ORF">K4G66_27535</name>
</gene>
<evidence type="ECO:0000259" key="10">
    <source>
        <dbReference type="PROSITE" id="PS51198"/>
    </source>
</evidence>